<evidence type="ECO:0000256" key="8">
    <source>
        <dbReference type="ARBA" id="ARBA00022741"/>
    </source>
</evidence>
<dbReference type="PANTHER" id="PTHR43065:SF46">
    <property type="entry name" value="C4-DICARBOXYLATE TRANSPORT SENSOR PROTEIN DCTB"/>
    <property type="match status" value="1"/>
</dbReference>
<evidence type="ECO:0000256" key="2">
    <source>
        <dbReference type="ARBA" id="ARBA00004651"/>
    </source>
</evidence>
<dbReference type="InterPro" id="IPR005467">
    <property type="entry name" value="His_kinase_dom"/>
</dbReference>
<keyword evidence="17" id="KW-1185">Reference proteome</keyword>
<dbReference type="SMART" id="SM00387">
    <property type="entry name" value="HATPase_c"/>
    <property type="match status" value="1"/>
</dbReference>
<dbReference type="GO" id="GO:0005524">
    <property type="term" value="F:ATP binding"/>
    <property type="evidence" value="ECO:0007669"/>
    <property type="project" value="UniProtKB-KW"/>
</dbReference>
<keyword evidence="9" id="KW-0418">Kinase</keyword>
<dbReference type="Pfam" id="PF00512">
    <property type="entry name" value="HisKA"/>
    <property type="match status" value="1"/>
</dbReference>
<comment type="catalytic activity">
    <reaction evidence="1">
        <text>ATP + protein L-histidine = ADP + protein N-phospho-L-histidine.</text>
        <dbReference type="EC" id="2.7.13.3"/>
    </reaction>
</comment>
<dbReference type="SMART" id="SM00388">
    <property type="entry name" value="HisKA"/>
    <property type="match status" value="1"/>
</dbReference>
<dbReference type="PANTHER" id="PTHR43065">
    <property type="entry name" value="SENSOR HISTIDINE KINASE"/>
    <property type="match status" value="1"/>
</dbReference>
<comment type="caution">
    <text evidence="16">The sequence shown here is derived from an EMBL/GenBank/DDBJ whole genome shotgun (WGS) entry which is preliminary data.</text>
</comment>
<name>A0ABU5VX44_9BACT</name>
<evidence type="ECO:0000256" key="14">
    <source>
        <dbReference type="SAM" id="Phobius"/>
    </source>
</evidence>
<keyword evidence="8" id="KW-0547">Nucleotide-binding</keyword>
<keyword evidence="13 14" id="KW-0472">Membrane</keyword>
<evidence type="ECO:0000256" key="6">
    <source>
        <dbReference type="ARBA" id="ARBA00022679"/>
    </source>
</evidence>
<evidence type="ECO:0000256" key="9">
    <source>
        <dbReference type="ARBA" id="ARBA00022777"/>
    </source>
</evidence>
<dbReference type="Gene3D" id="3.30.450.20">
    <property type="entry name" value="PAS domain"/>
    <property type="match status" value="2"/>
</dbReference>
<dbReference type="PRINTS" id="PR00344">
    <property type="entry name" value="BCTRLSENSOR"/>
</dbReference>
<proteinExistence type="predicted"/>
<comment type="subcellular location">
    <subcellularLocation>
        <location evidence="2">Cell membrane</location>
        <topology evidence="2">Multi-pass membrane protein</topology>
    </subcellularLocation>
</comment>
<reference evidence="16 17" key="1">
    <citation type="submission" date="2023-11" db="EMBL/GenBank/DDBJ databases">
        <title>A Novel Polar Bacteriovorax (B. antarcticus) Isolated from the Biocrust in Antarctica.</title>
        <authorList>
            <person name="Mun W."/>
            <person name="Choi S.Y."/>
            <person name="Mitchell R.J."/>
        </authorList>
    </citation>
    <scope>NUCLEOTIDE SEQUENCE [LARGE SCALE GENOMIC DNA]</scope>
    <source>
        <strain evidence="16 17">PP10</strain>
    </source>
</reference>
<evidence type="ECO:0000256" key="5">
    <source>
        <dbReference type="ARBA" id="ARBA00022553"/>
    </source>
</evidence>
<dbReference type="InterPro" id="IPR036890">
    <property type="entry name" value="HATPase_C_sf"/>
</dbReference>
<protein>
    <recommendedName>
        <fullName evidence="3">histidine kinase</fullName>
        <ecNumber evidence="3">2.7.13.3</ecNumber>
    </recommendedName>
</protein>
<dbReference type="Pfam" id="PF02518">
    <property type="entry name" value="HATPase_c"/>
    <property type="match status" value="1"/>
</dbReference>
<evidence type="ECO:0000256" key="11">
    <source>
        <dbReference type="ARBA" id="ARBA00022989"/>
    </source>
</evidence>
<dbReference type="RefSeq" id="WP_323577559.1">
    <property type="nucleotide sequence ID" value="NZ_JAYGJQ010000002.1"/>
</dbReference>
<evidence type="ECO:0000313" key="17">
    <source>
        <dbReference type="Proteomes" id="UP001302274"/>
    </source>
</evidence>
<evidence type="ECO:0000256" key="10">
    <source>
        <dbReference type="ARBA" id="ARBA00022840"/>
    </source>
</evidence>
<keyword evidence="7 14" id="KW-0812">Transmembrane</keyword>
<dbReference type="EC" id="2.7.13.3" evidence="3"/>
<dbReference type="InterPro" id="IPR003661">
    <property type="entry name" value="HisK_dim/P_dom"/>
</dbReference>
<evidence type="ECO:0000256" key="1">
    <source>
        <dbReference type="ARBA" id="ARBA00000085"/>
    </source>
</evidence>
<dbReference type="Gene3D" id="1.10.287.130">
    <property type="match status" value="1"/>
</dbReference>
<feature type="transmembrane region" description="Helical" evidence="14">
    <location>
        <begin position="16"/>
        <end position="36"/>
    </location>
</feature>
<keyword evidence="11 14" id="KW-1133">Transmembrane helix</keyword>
<evidence type="ECO:0000256" key="12">
    <source>
        <dbReference type="ARBA" id="ARBA00023012"/>
    </source>
</evidence>
<dbReference type="InterPro" id="IPR004358">
    <property type="entry name" value="Sig_transdc_His_kin-like_C"/>
</dbReference>
<dbReference type="SUPFAM" id="SSF47384">
    <property type="entry name" value="Homodimeric domain of signal transducing histidine kinase"/>
    <property type="match status" value="1"/>
</dbReference>
<dbReference type="InterPro" id="IPR003594">
    <property type="entry name" value="HATPase_dom"/>
</dbReference>
<keyword evidence="6" id="KW-0808">Transferase</keyword>
<dbReference type="Proteomes" id="UP001302274">
    <property type="component" value="Unassembled WGS sequence"/>
</dbReference>
<evidence type="ECO:0000256" key="13">
    <source>
        <dbReference type="ARBA" id="ARBA00023136"/>
    </source>
</evidence>
<dbReference type="CDD" id="cd12914">
    <property type="entry name" value="PDC1_DGC_like"/>
    <property type="match status" value="1"/>
</dbReference>
<evidence type="ECO:0000256" key="3">
    <source>
        <dbReference type="ARBA" id="ARBA00012438"/>
    </source>
</evidence>
<dbReference type="CDD" id="cd12915">
    <property type="entry name" value="PDC2_DGC_like"/>
    <property type="match status" value="1"/>
</dbReference>
<dbReference type="SUPFAM" id="SSF55874">
    <property type="entry name" value="ATPase domain of HSP90 chaperone/DNA topoisomerase II/histidine kinase"/>
    <property type="match status" value="1"/>
</dbReference>
<evidence type="ECO:0000256" key="7">
    <source>
        <dbReference type="ARBA" id="ARBA00022692"/>
    </source>
</evidence>
<feature type="domain" description="Histidine kinase" evidence="15">
    <location>
        <begin position="341"/>
        <end position="555"/>
    </location>
</feature>
<dbReference type="EMBL" id="JAYGJQ010000002">
    <property type="protein sequence ID" value="MEA9357522.1"/>
    <property type="molecule type" value="Genomic_DNA"/>
</dbReference>
<feature type="transmembrane region" description="Helical" evidence="14">
    <location>
        <begin position="291"/>
        <end position="313"/>
    </location>
</feature>
<keyword evidence="12" id="KW-0902">Two-component regulatory system</keyword>
<dbReference type="Pfam" id="PF02743">
    <property type="entry name" value="dCache_1"/>
    <property type="match status" value="1"/>
</dbReference>
<evidence type="ECO:0000259" key="15">
    <source>
        <dbReference type="PROSITE" id="PS50109"/>
    </source>
</evidence>
<evidence type="ECO:0000256" key="4">
    <source>
        <dbReference type="ARBA" id="ARBA00022475"/>
    </source>
</evidence>
<keyword evidence="10 16" id="KW-0067">ATP-binding</keyword>
<dbReference type="PROSITE" id="PS50109">
    <property type="entry name" value="HIS_KIN"/>
    <property type="match status" value="1"/>
</dbReference>
<dbReference type="CDD" id="cd00082">
    <property type="entry name" value="HisKA"/>
    <property type="match status" value="1"/>
</dbReference>
<organism evidence="16 17">
    <name type="scientific">Bacteriovorax antarcticus</name>
    <dbReference type="NCBI Taxonomy" id="3088717"/>
    <lineage>
        <taxon>Bacteria</taxon>
        <taxon>Pseudomonadati</taxon>
        <taxon>Bdellovibrionota</taxon>
        <taxon>Bacteriovoracia</taxon>
        <taxon>Bacteriovoracales</taxon>
        <taxon>Bacteriovoracaceae</taxon>
        <taxon>Bacteriovorax</taxon>
    </lineage>
</organism>
<evidence type="ECO:0000313" key="16">
    <source>
        <dbReference type="EMBL" id="MEA9357522.1"/>
    </source>
</evidence>
<gene>
    <name evidence="16" type="ORF">SHI21_14940</name>
</gene>
<dbReference type="InterPro" id="IPR036097">
    <property type="entry name" value="HisK_dim/P_sf"/>
</dbReference>
<accession>A0ABU5VX44</accession>
<keyword evidence="4" id="KW-1003">Cell membrane</keyword>
<keyword evidence="5" id="KW-0597">Phosphoprotein</keyword>
<dbReference type="Gene3D" id="3.30.565.10">
    <property type="entry name" value="Histidine kinase-like ATPase, C-terminal domain"/>
    <property type="match status" value="1"/>
</dbReference>
<dbReference type="InterPro" id="IPR033479">
    <property type="entry name" value="dCache_1"/>
</dbReference>
<sequence>MNIFQSVVKKSKNYKIIIATLLLFLIFLSGFIYESYISYKGELHRAEVETINLTRVLQEHINGSFKSIDLVLTELQKVVSNRHDPKWLKKDSLNSLFLERRLSLPQLRSFKAVDKNGEYIVDDSGLVNTVNLADRDYFQMLKKTNTDELVISKPVISKRNHIWVIVLARRLVDSKGNFDGIVFGTIPLEYFKEQFEKLDLGEGGVLNLLDSHMTIHMRIPWSESYMGRAIKARDYMQKFFNSDELFLVSRSVSEVDGIERLYTTRKLENYPFVVVVGLSTKQILESWKKRTTLYTVSIFFLFTFFLIFLFIFLRSQDQLEEQRNQAIQASKLSSLGEMAGGIAHEINNPLTIISALATRTKKNLLDKNIPIEKSFENLDKVIVTVDRIAKIIKGLRAFSRDSNGEAFRYKKVNEVVEMTLELCQERFRDNGIEIKQYLNPDVEVHCREIQIVQVLVNLLNNSLDAISELPVKWIEISACDLGGMVMIRVKDSGKGIHQDVVDQIMLPFFTTKEVGKGTGLGLSISKGIVEAHEGKFYYELHEGHTSFVLELKKYLTKS</sequence>